<dbReference type="Gene3D" id="3.40.1080.10">
    <property type="entry name" value="Glutaconate Coenzyme A-transferase"/>
    <property type="match status" value="1"/>
</dbReference>
<dbReference type="InterPro" id="IPR004165">
    <property type="entry name" value="CoA_trans_fam_I"/>
</dbReference>
<dbReference type="PANTHER" id="PTHR43293:SF3">
    <property type="entry name" value="CHOLESTEROL RING-CLEAVING HYDROLASE IPDB SUBUNIT"/>
    <property type="match status" value="1"/>
</dbReference>
<keyword evidence="2" id="KW-0808">Transferase</keyword>
<dbReference type="Gene3D" id="3.30.30.40">
    <property type="match status" value="1"/>
</dbReference>
<gene>
    <name evidence="2" type="ORF">NC797_06005</name>
</gene>
<dbReference type="SMART" id="SM00882">
    <property type="entry name" value="CoA_trans"/>
    <property type="match status" value="1"/>
</dbReference>
<dbReference type="Proteomes" id="UP001145050">
    <property type="component" value="Unassembled WGS sequence"/>
</dbReference>
<keyword evidence="3" id="KW-1185">Reference proteome</keyword>
<dbReference type="GO" id="GO:0008410">
    <property type="term" value="F:CoA-transferase activity"/>
    <property type="evidence" value="ECO:0007669"/>
    <property type="project" value="InterPro"/>
</dbReference>
<organism evidence="2 3">
    <name type="scientific">Terrihalobacillus insolitus</name>
    <dbReference type="NCBI Taxonomy" id="2950438"/>
    <lineage>
        <taxon>Bacteria</taxon>
        <taxon>Bacillati</taxon>
        <taxon>Bacillota</taxon>
        <taxon>Bacilli</taxon>
        <taxon>Bacillales</taxon>
        <taxon>Bacillaceae</taxon>
        <taxon>Terrihalobacillus</taxon>
    </lineage>
</organism>
<accession>A0A9X4ALS4</accession>
<dbReference type="AlphaFoldDB" id="A0A9X4ALS4"/>
<proteinExistence type="inferred from homology"/>
<comment type="caution">
    <text evidence="2">The sequence shown here is derived from an EMBL/GenBank/DDBJ whole genome shotgun (WGS) entry which is preliminary data.</text>
</comment>
<evidence type="ECO:0000256" key="1">
    <source>
        <dbReference type="ARBA" id="ARBA00007047"/>
    </source>
</evidence>
<dbReference type="RefSeq" id="WP_272435864.1">
    <property type="nucleotide sequence ID" value="NZ_JAMQKB010000004.1"/>
</dbReference>
<evidence type="ECO:0000313" key="2">
    <source>
        <dbReference type="EMBL" id="MDC3424059.1"/>
    </source>
</evidence>
<protein>
    <submittedName>
        <fullName evidence="2">CoA transferase subunit A</fullName>
    </submittedName>
</protein>
<dbReference type="Pfam" id="PF01144">
    <property type="entry name" value="CoA_trans"/>
    <property type="match status" value="1"/>
</dbReference>
<evidence type="ECO:0000313" key="3">
    <source>
        <dbReference type="Proteomes" id="UP001145050"/>
    </source>
</evidence>
<dbReference type="SUPFAM" id="SSF100950">
    <property type="entry name" value="NagB/RpiA/CoA transferase-like"/>
    <property type="match status" value="1"/>
</dbReference>
<reference evidence="2" key="1">
    <citation type="submission" date="2022-06" db="EMBL/GenBank/DDBJ databases">
        <title>Aquibacillus sp. a new bacterium isolated from soil saline samples.</title>
        <authorList>
            <person name="Galisteo C."/>
            <person name="De La Haba R."/>
            <person name="Sanchez-Porro C."/>
            <person name="Ventosa A."/>
        </authorList>
    </citation>
    <scope>NUCLEOTIDE SEQUENCE</scope>
    <source>
        <strain evidence="2">3ASR75-11</strain>
    </source>
</reference>
<dbReference type="InterPro" id="IPR037171">
    <property type="entry name" value="NagB/RpiA_transferase-like"/>
</dbReference>
<name>A0A9X4ALS4_9BACI</name>
<comment type="similarity">
    <text evidence="1">Belongs to the 3-oxoacid CoA-transferase subunit B family.</text>
</comment>
<sequence>MEKNMSLNEAIRVLVEDGDTVVMGACHEPIIPFAAAHEIIRQKKQHLTLVGTISDIMVDMMIGAGVVKKVIIAWVGNVSGGLGNNYRRAVEKSIPHPLEVEDHSNFSIGLSVLAGAMGVPFLPTKSLLGTDLLKSNPRIEINTYQDEKLAYVPALTPNVAIIGVQRADIYGNSHLWGNTGIAMEAAMASKKVILLAEEIVSKEVILSDPNRVLVPSYKVTAVVHCPGFNHPSPFQGFYQRDHEFFHQYHKETKTEEGFGEWLNDWVLSLSNHEQYLDKLGRNRLEQLKIKEKQLAAPVNYADK</sequence>
<dbReference type="EMBL" id="JAMQKB010000004">
    <property type="protein sequence ID" value="MDC3424059.1"/>
    <property type="molecule type" value="Genomic_DNA"/>
</dbReference>
<dbReference type="PANTHER" id="PTHR43293">
    <property type="entry name" value="ACETATE COA-TRANSFERASE YDIF"/>
    <property type="match status" value="1"/>
</dbReference>